<dbReference type="EC" id="1.3.1.98" evidence="16"/>
<keyword evidence="9 16" id="KW-0521">NADP</keyword>
<gene>
    <name evidence="16" type="primary">murB</name>
    <name evidence="18" type="ORF">A2290_07585</name>
</gene>
<protein>
    <recommendedName>
        <fullName evidence="16">UDP-N-acetylenolpyruvoylglucosamine reductase</fullName>
        <ecNumber evidence="16">1.3.1.98</ecNumber>
    </recommendedName>
    <alternativeName>
        <fullName evidence="16">UDP-N-acetylmuramate dehydrogenase</fullName>
    </alternativeName>
</protein>
<comment type="subcellular location">
    <subcellularLocation>
        <location evidence="3 16">Cytoplasm</location>
    </subcellularLocation>
</comment>
<dbReference type="GO" id="GO:0051301">
    <property type="term" value="P:cell division"/>
    <property type="evidence" value="ECO:0007669"/>
    <property type="project" value="UniProtKB-KW"/>
</dbReference>
<dbReference type="PANTHER" id="PTHR21071">
    <property type="entry name" value="UDP-N-ACETYLENOLPYRUVOYLGLUCOSAMINE REDUCTASE"/>
    <property type="match status" value="1"/>
</dbReference>
<dbReference type="InterPro" id="IPR016169">
    <property type="entry name" value="FAD-bd_PCMH_sub2"/>
</dbReference>
<dbReference type="UniPathway" id="UPA00219"/>
<evidence type="ECO:0000256" key="11">
    <source>
        <dbReference type="ARBA" id="ARBA00022984"/>
    </source>
</evidence>
<organism evidence="18 19">
    <name type="scientific">candidate division WOR-1 bacterium RIFOXYB2_FULL_36_35</name>
    <dbReference type="NCBI Taxonomy" id="1802578"/>
    <lineage>
        <taxon>Bacteria</taxon>
        <taxon>Bacillati</taxon>
        <taxon>Saganbacteria</taxon>
    </lineage>
</organism>
<evidence type="ECO:0000256" key="1">
    <source>
        <dbReference type="ARBA" id="ARBA00001974"/>
    </source>
</evidence>
<dbReference type="HAMAP" id="MF_00037">
    <property type="entry name" value="MurB"/>
    <property type="match status" value="1"/>
</dbReference>
<dbReference type="AlphaFoldDB" id="A0A1F4RYA7"/>
<evidence type="ECO:0000256" key="16">
    <source>
        <dbReference type="HAMAP-Rule" id="MF_00037"/>
    </source>
</evidence>
<dbReference type="EMBL" id="MEUA01000061">
    <property type="protein sequence ID" value="OGC13154.1"/>
    <property type="molecule type" value="Genomic_DNA"/>
</dbReference>
<dbReference type="InterPro" id="IPR011601">
    <property type="entry name" value="MurB_C"/>
</dbReference>
<dbReference type="PROSITE" id="PS51387">
    <property type="entry name" value="FAD_PCMH"/>
    <property type="match status" value="1"/>
</dbReference>
<dbReference type="InterPro" id="IPR006094">
    <property type="entry name" value="Oxid_FAD_bind_N"/>
</dbReference>
<reference evidence="18 19" key="1">
    <citation type="journal article" date="2016" name="Nat. Commun.">
        <title>Thousands of microbial genomes shed light on interconnected biogeochemical processes in an aquifer system.</title>
        <authorList>
            <person name="Anantharaman K."/>
            <person name="Brown C.T."/>
            <person name="Hug L.A."/>
            <person name="Sharon I."/>
            <person name="Castelle C.J."/>
            <person name="Probst A.J."/>
            <person name="Thomas B.C."/>
            <person name="Singh A."/>
            <person name="Wilkins M.J."/>
            <person name="Karaoz U."/>
            <person name="Brodie E.L."/>
            <person name="Williams K.H."/>
            <person name="Hubbard S.S."/>
            <person name="Banfield J.F."/>
        </authorList>
    </citation>
    <scope>NUCLEOTIDE SEQUENCE [LARGE SCALE GENOMIC DNA]</scope>
</reference>
<evidence type="ECO:0000256" key="15">
    <source>
        <dbReference type="ARBA" id="ARBA00048914"/>
    </source>
</evidence>
<evidence type="ECO:0000256" key="13">
    <source>
        <dbReference type="ARBA" id="ARBA00023306"/>
    </source>
</evidence>
<dbReference type="Gene3D" id="3.30.465.10">
    <property type="match status" value="1"/>
</dbReference>
<keyword evidence="11 16" id="KW-0573">Peptidoglycan synthesis</keyword>
<evidence type="ECO:0000256" key="3">
    <source>
        <dbReference type="ARBA" id="ARBA00004496"/>
    </source>
</evidence>
<keyword evidence="14 16" id="KW-0961">Cell wall biogenesis/degradation</keyword>
<keyword evidence="6 16" id="KW-0132">Cell division</keyword>
<evidence type="ECO:0000313" key="18">
    <source>
        <dbReference type="EMBL" id="OGC13154.1"/>
    </source>
</evidence>
<dbReference type="GO" id="GO:0009252">
    <property type="term" value="P:peptidoglycan biosynthetic process"/>
    <property type="evidence" value="ECO:0007669"/>
    <property type="project" value="UniProtKB-UniRule"/>
</dbReference>
<keyword evidence="5 16" id="KW-0963">Cytoplasm</keyword>
<keyword evidence="8 16" id="KW-0274">FAD</keyword>
<evidence type="ECO:0000313" key="19">
    <source>
        <dbReference type="Proteomes" id="UP000177905"/>
    </source>
</evidence>
<evidence type="ECO:0000256" key="12">
    <source>
        <dbReference type="ARBA" id="ARBA00023002"/>
    </source>
</evidence>
<evidence type="ECO:0000259" key="17">
    <source>
        <dbReference type="PROSITE" id="PS51387"/>
    </source>
</evidence>
<dbReference type="Pfam" id="PF01565">
    <property type="entry name" value="FAD_binding_4"/>
    <property type="match status" value="1"/>
</dbReference>
<dbReference type="SUPFAM" id="SSF56176">
    <property type="entry name" value="FAD-binding/transporter-associated domain-like"/>
    <property type="match status" value="1"/>
</dbReference>
<evidence type="ECO:0000256" key="6">
    <source>
        <dbReference type="ARBA" id="ARBA00022618"/>
    </source>
</evidence>
<proteinExistence type="inferred from homology"/>
<dbReference type="SUPFAM" id="SSF56194">
    <property type="entry name" value="Uridine diphospho-N-Acetylenolpyruvylglucosamine reductase, MurB, C-terminal domain"/>
    <property type="match status" value="1"/>
</dbReference>
<comment type="caution">
    <text evidence="18">The sequence shown here is derived from an EMBL/GenBank/DDBJ whole genome shotgun (WGS) entry which is preliminary data.</text>
</comment>
<dbReference type="InterPro" id="IPR016166">
    <property type="entry name" value="FAD-bd_PCMH"/>
</dbReference>
<comment type="cofactor">
    <cofactor evidence="1 16">
        <name>FAD</name>
        <dbReference type="ChEBI" id="CHEBI:57692"/>
    </cofactor>
</comment>
<feature type="domain" description="FAD-binding PCMH-type" evidence="17">
    <location>
        <begin position="16"/>
        <end position="180"/>
    </location>
</feature>
<comment type="function">
    <text evidence="2 16">Cell wall formation.</text>
</comment>
<dbReference type="NCBIfam" id="TIGR00179">
    <property type="entry name" value="murB"/>
    <property type="match status" value="1"/>
</dbReference>
<feature type="active site" evidence="16">
    <location>
        <position position="159"/>
    </location>
</feature>
<evidence type="ECO:0000256" key="8">
    <source>
        <dbReference type="ARBA" id="ARBA00022827"/>
    </source>
</evidence>
<keyword evidence="7 16" id="KW-0285">Flavoprotein</keyword>
<dbReference type="GO" id="GO:0008762">
    <property type="term" value="F:UDP-N-acetylmuramate dehydrogenase activity"/>
    <property type="evidence" value="ECO:0007669"/>
    <property type="project" value="UniProtKB-UniRule"/>
</dbReference>
<comment type="similarity">
    <text evidence="16">Belongs to the MurB family.</text>
</comment>
<dbReference type="GO" id="GO:0008360">
    <property type="term" value="P:regulation of cell shape"/>
    <property type="evidence" value="ECO:0007669"/>
    <property type="project" value="UniProtKB-KW"/>
</dbReference>
<dbReference type="InterPro" id="IPR036318">
    <property type="entry name" value="FAD-bd_PCMH-like_sf"/>
</dbReference>
<dbReference type="Gene3D" id="3.90.78.10">
    <property type="entry name" value="UDP-N-acetylenolpyruvoylglucosamine reductase, C-terminal domain"/>
    <property type="match status" value="1"/>
</dbReference>
<evidence type="ECO:0000256" key="9">
    <source>
        <dbReference type="ARBA" id="ARBA00022857"/>
    </source>
</evidence>
<dbReference type="GO" id="GO:0071555">
    <property type="term" value="P:cell wall organization"/>
    <property type="evidence" value="ECO:0007669"/>
    <property type="project" value="UniProtKB-KW"/>
</dbReference>
<accession>A0A1F4RYA7</accession>
<dbReference type="InterPro" id="IPR016167">
    <property type="entry name" value="FAD-bd_PCMH_sub1"/>
</dbReference>
<dbReference type="Pfam" id="PF02873">
    <property type="entry name" value="MurB_C"/>
    <property type="match status" value="1"/>
</dbReference>
<dbReference type="GO" id="GO:0005829">
    <property type="term" value="C:cytosol"/>
    <property type="evidence" value="ECO:0007669"/>
    <property type="project" value="TreeGrafter"/>
</dbReference>
<feature type="active site" description="Proton donor" evidence="16">
    <location>
        <position position="209"/>
    </location>
</feature>
<feature type="active site" evidence="16">
    <location>
        <position position="279"/>
    </location>
</feature>
<comment type="pathway">
    <text evidence="4 16">Cell wall biogenesis; peptidoglycan biosynthesis.</text>
</comment>
<sequence length="284" mass="32008">MKFKRNELLSKHTTFRVGGYAKYFCTVKRLKDIQYVFKFAQKERLKVFILGCGSNVLFSNKRFDGIIVKLESKGIQIKGRSLIVEAGTKLTALLNFSVENNLAGFEFLSGIPGTIGGALYMNAGQLNKTIGNLVKRVWVVDSDGKEFILARKKCGFSYRGSLFQEKNWIITKAEFIFKKGNSAKIKEKIKKILKDKLKKQPYDLPSAGSFFKNPKGDFAARLIESAGCKGARVGDAQVSLKHSNFIVNLGNASFNDVEKLSRYVVKKVKEKFKIFLEPEVKFID</sequence>
<dbReference type="PANTHER" id="PTHR21071:SF4">
    <property type="entry name" value="UDP-N-ACETYLENOLPYRUVOYLGLUCOSAMINE REDUCTASE"/>
    <property type="match status" value="1"/>
</dbReference>
<dbReference type="NCBIfam" id="NF010480">
    <property type="entry name" value="PRK13905.1"/>
    <property type="match status" value="1"/>
</dbReference>
<keyword evidence="13 16" id="KW-0131">Cell cycle</keyword>
<evidence type="ECO:0000256" key="7">
    <source>
        <dbReference type="ARBA" id="ARBA00022630"/>
    </source>
</evidence>
<dbReference type="InterPro" id="IPR036635">
    <property type="entry name" value="MurB_C_sf"/>
</dbReference>
<dbReference type="GO" id="GO:0071949">
    <property type="term" value="F:FAD binding"/>
    <property type="evidence" value="ECO:0007669"/>
    <property type="project" value="InterPro"/>
</dbReference>
<evidence type="ECO:0000256" key="14">
    <source>
        <dbReference type="ARBA" id="ARBA00023316"/>
    </source>
</evidence>
<evidence type="ECO:0000256" key="4">
    <source>
        <dbReference type="ARBA" id="ARBA00004752"/>
    </source>
</evidence>
<keyword evidence="12 16" id="KW-0560">Oxidoreductase</keyword>
<keyword evidence="10 16" id="KW-0133">Cell shape</keyword>
<comment type="catalytic activity">
    <reaction evidence="15 16">
        <text>UDP-N-acetyl-alpha-D-muramate + NADP(+) = UDP-N-acetyl-3-O-(1-carboxyvinyl)-alpha-D-glucosamine + NADPH + H(+)</text>
        <dbReference type="Rhea" id="RHEA:12248"/>
        <dbReference type="ChEBI" id="CHEBI:15378"/>
        <dbReference type="ChEBI" id="CHEBI:57783"/>
        <dbReference type="ChEBI" id="CHEBI:58349"/>
        <dbReference type="ChEBI" id="CHEBI:68483"/>
        <dbReference type="ChEBI" id="CHEBI:70757"/>
        <dbReference type="EC" id="1.3.1.98"/>
    </reaction>
</comment>
<dbReference type="Proteomes" id="UP000177905">
    <property type="component" value="Unassembled WGS sequence"/>
</dbReference>
<evidence type="ECO:0000256" key="5">
    <source>
        <dbReference type="ARBA" id="ARBA00022490"/>
    </source>
</evidence>
<dbReference type="Gene3D" id="3.30.43.10">
    <property type="entry name" value="Uridine Diphospho-n-acetylenolpyruvylglucosamine Reductase, domain 2"/>
    <property type="match status" value="1"/>
</dbReference>
<name>A0A1F4RYA7_UNCSA</name>
<dbReference type="InterPro" id="IPR003170">
    <property type="entry name" value="MurB"/>
</dbReference>
<evidence type="ECO:0000256" key="2">
    <source>
        <dbReference type="ARBA" id="ARBA00003921"/>
    </source>
</evidence>
<evidence type="ECO:0000256" key="10">
    <source>
        <dbReference type="ARBA" id="ARBA00022960"/>
    </source>
</evidence>